<evidence type="ECO:0000313" key="15">
    <source>
        <dbReference type="Proteomes" id="UP000014500"/>
    </source>
</evidence>
<evidence type="ECO:0000256" key="2">
    <source>
        <dbReference type="ARBA" id="ARBA00007193"/>
    </source>
</evidence>
<dbReference type="HOGENOM" id="CLU_1311549_0_0_1"/>
<evidence type="ECO:0000256" key="8">
    <source>
        <dbReference type="ARBA" id="ARBA00023065"/>
    </source>
</evidence>
<evidence type="ECO:0000256" key="1">
    <source>
        <dbReference type="ARBA" id="ARBA00004141"/>
    </source>
</evidence>
<sequence>MEKVNWKLKLEHSIPFHTPSYTMFKSQSTLGASARPGGYSLRFETSQLVELDFESKMRRRTISKIVNRFDTGNYQLPPDYQALVDSDRSICFRGLWFCVVFICLSGSCYQIWERILYYMSYPTAVDFEIGEVLSLKILTTQTCSGENDYVMDLLYDLAKSDPISCFIPAVKIWKMSKPVDYEKFWDYKNESISIDKVEFKNVIKREFASA</sequence>
<dbReference type="Proteomes" id="UP000014500">
    <property type="component" value="Unassembled WGS sequence"/>
</dbReference>
<evidence type="ECO:0000313" key="14">
    <source>
        <dbReference type="EnsemblMetazoa" id="SMAR013539-PA"/>
    </source>
</evidence>
<dbReference type="EMBL" id="JH432094">
    <property type="status" value="NOT_ANNOTATED_CDS"/>
    <property type="molecule type" value="Genomic_DNA"/>
</dbReference>
<keyword evidence="3 12" id="KW-0813">Transport</keyword>
<keyword evidence="4 12" id="KW-0894">Sodium channel</keyword>
<evidence type="ECO:0000256" key="7">
    <source>
        <dbReference type="ARBA" id="ARBA00023053"/>
    </source>
</evidence>
<keyword evidence="8 12" id="KW-0406">Ion transport</keyword>
<organism evidence="14 15">
    <name type="scientific">Strigamia maritima</name>
    <name type="common">European centipede</name>
    <name type="synonym">Geophilus maritimus</name>
    <dbReference type="NCBI Taxonomy" id="126957"/>
    <lineage>
        <taxon>Eukaryota</taxon>
        <taxon>Metazoa</taxon>
        <taxon>Ecdysozoa</taxon>
        <taxon>Arthropoda</taxon>
        <taxon>Myriapoda</taxon>
        <taxon>Chilopoda</taxon>
        <taxon>Pleurostigmophora</taxon>
        <taxon>Geophilomorpha</taxon>
        <taxon>Linotaeniidae</taxon>
        <taxon>Strigamia</taxon>
    </lineage>
</organism>
<proteinExistence type="inferred from homology"/>
<reference evidence="14" key="2">
    <citation type="submission" date="2015-02" db="UniProtKB">
        <authorList>
            <consortium name="EnsemblMetazoa"/>
        </authorList>
    </citation>
    <scope>IDENTIFICATION</scope>
</reference>
<evidence type="ECO:0000256" key="12">
    <source>
        <dbReference type="RuleBase" id="RU000679"/>
    </source>
</evidence>
<evidence type="ECO:0000256" key="5">
    <source>
        <dbReference type="ARBA" id="ARBA00022692"/>
    </source>
</evidence>
<evidence type="ECO:0000256" key="6">
    <source>
        <dbReference type="ARBA" id="ARBA00022989"/>
    </source>
</evidence>
<protein>
    <submittedName>
        <fullName evidence="14">Uncharacterized protein</fullName>
    </submittedName>
</protein>
<dbReference type="GO" id="GO:0005272">
    <property type="term" value="F:sodium channel activity"/>
    <property type="evidence" value="ECO:0007669"/>
    <property type="project" value="UniProtKB-KW"/>
</dbReference>
<evidence type="ECO:0000256" key="13">
    <source>
        <dbReference type="SAM" id="Phobius"/>
    </source>
</evidence>
<comment type="subcellular location">
    <subcellularLocation>
        <location evidence="1">Membrane</location>
        <topology evidence="1">Multi-pass membrane protein</topology>
    </subcellularLocation>
</comment>
<dbReference type="EnsemblMetazoa" id="SMAR013539-RA">
    <property type="protein sequence ID" value="SMAR013539-PA"/>
    <property type="gene ID" value="SMAR013539"/>
</dbReference>
<evidence type="ECO:0000256" key="11">
    <source>
        <dbReference type="ARBA" id="ARBA00023303"/>
    </source>
</evidence>
<dbReference type="GO" id="GO:0016020">
    <property type="term" value="C:membrane"/>
    <property type="evidence" value="ECO:0007669"/>
    <property type="project" value="UniProtKB-SubCell"/>
</dbReference>
<keyword evidence="6 13" id="KW-1133">Transmembrane helix</keyword>
<evidence type="ECO:0000256" key="3">
    <source>
        <dbReference type="ARBA" id="ARBA00022448"/>
    </source>
</evidence>
<keyword evidence="9 13" id="KW-0472">Membrane</keyword>
<feature type="transmembrane region" description="Helical" evidence="13">
    <location>
        <begin position="94"/>
        <end position="112"/>
    </location>
</feature>
<keyword evidence="7" id="KW-0915">Sodium</keyword>
<keyword evidence="10 12" id="KW-0739">Sodium transport</keyword>
<dbReference type="PhylomeDB" id="T1JI58"/>
<evidence type="ECO:0000256" key="9">
    <source>
        <dbReference type="ARBA" id="ARBA00023136"/>
    </source>
</evidence>
<comment type="similarity">
    <text evidence="2 12">Belongs to the amiloride-sensitive sodium channel (TC 1.A.6) family.</text>
</comment>
<evidence type="ECO:0000256" key="4">
    <source>
        <dbReference type="ARBA" id="ARBA00022461"/>
    </source>
</evidence>
<reference evidence="15" key="1">
    <citation type="submission" date="2011-05" db="EMBL/GenBank/DDBJ databases">
        <authorList>
            <person name="Richards S.R."/>
            <person name="Qu J."/>
            <person name="Jiang H."/>
            <person name="Jhangiani S.N."/>
            <person name="Agravi P."/>
            <person name="Goodspeed R."/>
            <person name="Gross S."/>
            <person name="Mandapat C."/>
            <person name="Jackson L."/>
            <person name="Mathew T."/>
            <person name="Pu L."/>
            <person name="Thornton R."/>
            <person name="Saada N."/>
            <person name="Wilczek-Boney K.B."/>
            <person name="Lee S."/>
            <person name="Kovar C."/>
            <person name="Wu Y."/>
            <person name="Scherer S.E."/>
            <person name="Worley K.C."/>
            <person name="Muzny D.M."/>
            <person name="Gibbs R."/>
        </authorList>
    </citation>
    <scope>NUCLEOTIDE SEQUENCE</scope>
    <source>
        <strain evidence="15">Brora</strain>
    </source>
</reference>
<dbReference type="AlphaFoldDB" id="T1JI58"/>
<keyword evidence="5 12" id="KW-0812">Transmembrane</keyword>
<keyword evidence="11 12" id="KW-0407">Ion channel</keyword>
<dbReference type="InterPro" id="IPR001873">
    <property type="entry name" value="ENaC"/>
</dbReference>
<accession>T1JI58</accession>
<dbReference type="Pfam" id="PF00858">
    <property type="entry name" value="ASC"/>
    <property type="match status" value="1"/>
</dbReference>
<evidence type="ECO:0000256" key="10">
    <source>
        <dbReference type="ARBA" id="ARBA00023201"/>
    </source>
</evidence>
<name>T1JI58_STRMM</name>
<keyword evidence="15" id="KW-1185">Reference proteome</keyword>